<comment type="caution">
    <text evidence="1">The sequence shown here is derived from an EMBL/GenBank/DDBJ whole genome shotgun (WGS) entry which is preliminary data.</text>
</comment>
<dbReference type="Proteomes" id="UP000230232">
    <property type="component" value="Unassembled WGS sequence"/>
</dbReference>
<dbReference type="EMBL" id="PCXO01000012">
    <property type="protein sequence ID" value="PIR41108.1"/>
    <property type="molecule type" value="Genomic_DNA"/>
</dbReference>
<evidence type="ECO:0000313" key="2">
    <source>
        <dbReference type="Proteomes" id="UP000230232"/>
    </source>
</evidence>
<reference evidence="1 2" key="1">
    <citation type="submission" date="2017-09" db="EMBL/GenBank/DDBJ databases">
        <title>Depth-based differentiation of microbial function through sediment-hosted aquifers and enrichment of novel symbionts in the deep terrestrial subsurface.</title>
        <authorList>
            <person name="Probst A.J."/>
            <person name="Ladd B."/>
            <person name="Jarett J.K."/>
            <person name="Geller-Mcgrath D.E."/>
            <person name="Sieber C.M."/>
            <person name="Emerson J.B."/>
            <person name="Anantharaman K."/>
            <person name="Thomas B.C."/>
            <person name="Malmstrom R."/>
            <person name="Stieglmeier M."/>
            <person name="Klingl A."/>
            <person name="Woyke T."/>
            <person name="Ryan C.M."/>
            <person name="Banfield J.F."/>
        </authorList>
    </citation>
    <scope>NUCLEOTIDE SEQUENCE [LARGE SCALE GENOMIC DNA]</scope>
    <source>
        <strain evidence="1">CG10_big_fil_rev_8_21_14_0_10_46_23</strain>
    </source>
</reference>
<dbReference type="AlphaFoldDB" id="A0A2H0R3K6"/>
<proteinExistence type="predicted"/>
<accession>A0A2H0R3K6</accession>
<name>A0A2H0R3K6_9BACT</name>
<gene>
    <name evidence="1" type="ORF">COV31_03125</name>
</gene>
<evidence type="ECO:0000313" key="1">
    <source>
        <dbReference type="EMBL" id="PIR41108.1"/>
    </source>
</evidence>
<sequence>MTKEEILEEFGWIPRNFDLGHFFENGPVLTEDELRLDFDLLSHDPELYSLVRKGRLLALEILFIKISKLEERAEELEKRASCLMFFNLNLMDVLKESAPGKLAHLLIDQGVNEIDPDFSFHKALIERFKREGRWKD</sequence>
<organism evidence="1 2">
    <name type="scientific">Candidatus Yanofskybacteria bacterium CG10_big_fil_rev_8_21_14_0_10_46_23</name>
    <dbReference type="NCBI Taxonomy" id="1975098"/>
    <lineage>
        <taxon>Bacteria</taxon>
        <taxon>Candidatus Yanofskyibacteriota</taxon>
    </lineage>
</organism>
<protein>
    <submittedName>
        <fullName evidence="1">Uncharacterized protein</fullName>
    </submittedName>
</protein>